<feature type="region of interest" description="Disordered" evidence="1">
    <location>
        <begin position="229"/>
        <end position="254"/>
    </location>
</feature>
<dbReference type="Proteomes" id="UP000092445">
    <property type="component" value="Unassembled WGS sequence"/>
</dbReference>
<feature type="compositionally biased region" description="Low complexity" evidence="1">
    <location>
        <begin position="229"/>
        <end position="240"/>
    </location>
</feature>
<feature type="region of interest" description="Disordered" evidence="1">
    <location>
        <begin position="522"/>
        <end position="591"/>
    </location>
</feature>
<evidence type="ECO:0000256" key="1">
    <source>
        <dbReference type="SAM" id="MobiDB-lite"/>
    </source>
</evidence>
<name>A0A1A9ZBV7_GLOPL</name>
<feature type="region of interest" description="Disordered" evidence="1">
    <location>
        <begin position="152"/>
        <end position="187"/>
    </location>
</feature>
<dbReference type="GO" id="GO:0005667">
    <property type="term" value="C:transcription regulator complex"/>
    <property type="evidence" value="ECO:0007669"/>
    <property type="project" value="TreeGrafter"/>
</dbReference>
<dbReference type="PROSITE" id="PS51029">
    <property type="entry name" value="MADF"/>
    <property type="match status" value="2"/>
</dbReference>
<dbReference type="VEuPathDB" id="VectorBase:GPAI009913"/>
<dbReference type="SMART" id="SM00595">
    <property type="entry name" value="MADF"/>
    <property type="match status" value="2"/>
</dbReference>
<dbReference type="AlphaFoldDB" id="A0A1A9ZBV7"/>
<accession>A0A1A9ZBV7</accession>
<dbReference type="Pfam" id="PF10545">
    <property type="entry name" value="MADF_DNA_bdg"/>
    <property type="match status" value="2"/>
</dbReference>
<evidence type="ECO:0000313" key="3">
    <source>
        <dbReference type="EnsemblMetazoa" id="GPAI009913-PA"/>
    </source>
</evidence>
<feature type="domain" description="MADF" evidence="2">
    <location>
        <begin position="329"/>
        <end position="416"/>
    </location>
</feature>
<feature type="compositionally biased region" description="Low complexity" evidence="1">
    <location>
        <begin position="562"/>
        <end position="591"/>
    </location>
</feature>
<dbReference type="PANTHER" id="PTHR12243:SF67">
    <property type="entry name" value="COREPRESSOR OF PANGOLIN, ISOFORM A-RELATED"/>
    <property type="match status" value="1"/>
</dbReference>
<feature type="compositionally biased region" description="Polar residues" evidence="1">
    <location>
        <begin position="241"/>
        <end position="254"/>
    </location>
</feature>
<organism evidence="3 4">
    <name type="scientific">Glossina pallidipes</name>
    <name type="common">Tsetse fly</name>
    <dbReference type="NCBI Taxonomy" id="7398"/>
    <lineage>
        <taxon>Eukaryota</taxon>
        <taxon>Metazoa</taxon>
        <taxon>Ecdysozoa</taxon>
        <taxon>Arthropoda</taxon>
        <taxon>Hexapoda</taxon>
        <taxon>Insecta</taxon>
        <taxon>Pterygota</taxon>
        <taxon>Neoptera</taxon>
        <taxon>Endopterygota</taxon>
        <taxon>Diptera</taxon>
        <taxon>Brachycera</taxon>
        <taxon>Muscomorpha</taxon>
        <taxon>Hippoboscoidea</taxon>
        <taxon>Glossinidae</taxon>
        <taxon>Glossina</taxon>
    </lineage>
</organism>
<dbReference type="GO" id="GO:0005634">
    <property type="term" value="C:nucleus"/>
    <property type="evidence" value="ECO:0007669"/>
    <property type="project" value="TreeGrafter"/>
</dbReference>
<feature type="domain" description="MADF" evidence="2">
    <location>
        <begin position="64"/>
        <end position="149"/>
    </location>
</feature>
<feature type="compositionally biased region" description="Low complexity" evidence="1">
    <location>
        <begin position="155"/>
        <end position="187"/>
    </location>
</feature>
<dbReference type="InterPro" id="IPR039353">
    <property type="entry name" value="TF_Adf1"/>
</dbReference>
<dbReference type="GO" id="GO:0006357">
    <property type="term" value="P:regulation of transcription by RNA polymerase II"/>
    <property type="evidence" value="ECO:0007669"/>
    <property type="project" value="TreeGrafter"/>
</dbReference>
<reference evidence="4" key="1">
    <citation type="submission" date="2014-03" db="EMBL/GenBank/DDBJ databases">
        <authorList>
            <person name="Aksoy S."/>
            <person name="Warren W."/>
            <person name="Wilson R.K."/>
        </authorList>
    </citation>
    <scope>NUCLEOTIDE SEQUENCE [LARGE SCALE GENOMIC DNA]</scope>
    <source>
        <strain evidence="4">IAEA</strain>
    </source>
</reference>
<reference evidence="3" key="2">
    <citation type="submission" date="2020-05" db="UniProtKB">
        <authorList>
            <consortium name="EnsemblMetazoa"/>
        </authorList>
    </citation>
    <scope>IDENTIFICATION</scope>
    <source>
        <strain evidence="3">IAEA</strain>
    </source>
</reference>
<dbReference type="PANTHER" id="PTHR12243">
    <property type="entry name" value="MADF DOMAIN TRANSCRIPTION FACTOR"/>
    <property type="match status" value="1"/>
</dbReference>
<keyword evidence="4" id="KW-1185">Reference proteome</keyword>
<proteinExistence type="predicted"/>
<evidence type="ECO:0000313" key="4">
    <source>
        <dbReference type="Proteomes" id="UP000092445"/>
    </source>
</evidence>
<evidence type="ECO:0000259" key="2">
    <source>
        <dbReference type="PROSITE" id="PS51029"/>
    </source>
</evidence>
<dbReference type="EnsemblMetazoa" id="GPAI009913-RA">
    <property type="protein sequence ID" value="GPAI009913-PA"/>
    <property type="gene ID" value="GPAI009913"/>
</dbReference>
<dbReference type="InterPro" id="IPR006578">
    <property type="entry name" value="MADF-dom"/>
</dbReference>
<sequence length="755" mass="84840">METITLNATENPSRNPQLHVAAAAGNVLDTDHHHSPVDEEQMLNLSDITDLTQDDIVQVPKEMVLISLVSQEQALYNPKHENYRNTHRKDVKWLEIAECVGWTEMQCKAKWKAMRDQYCRELKRSKFNVKANVKWKYFKELDFLRPYALARNYRPRNPSNNPPSSNTSYNCSPTTNNNNNLTSNENNSTKFTTTIKIESNAQAFGSCEFVPTKTDDSTTLTEEQLNSVLQQQNQQTDDNNWSYLTGSTSSSNTATRLDNHSLNDSHMLQTHSQQQTDEALYNALVDCVGQIHQQQMCQQQPTINQQSPDEEDDDPIHTFLNIESYFEKELISLIHYEDVLYNSYNPNYRNVKLKLEVWDVIARKLKKSVKQCRLKWKALRDQFIREHKRLKNRENIESLPRWKHYDALSFLQKYIKHKTNDFGNKSLTQIPKTEIDPEMDVEDDHINMGEDNSPLRSPLATIKCELPQLQGHNSSSQQLQMGSINAGAVQHQQHSNQSDNLCVSAGGYDDMDIDDYIIGDSSSVVDDGHHDKGNNGSNLEQTTHSEKHKFQSDFGLYGSHGSQRGTTATTATTTETSSKQQQQQSQQDLQPQQHINMPSLDLNDSSASSMIAVKPIKSHNSIASNNSNNNNTTTSFNGALSNHVASAITNGNNLTLNAAANICPTAQAITVNNQPNTTEAGTNTTPPSTLSPSILAMNQSTANNANITSSGEDDEVGAFFKAVAMKIRNAKMSPVAFTDLQINILHVINDTLRNH</sequence>
<protein>
    <recommendedName>
        <fullName evidence="2">MADF domain-containing protein</fullName>
    </recommendedName>
</protein>